<keyword evidence="2" id="KW-1185">Reference proteome</keyword>
<evidence type="ECO:0000313" key="1">
    <source>
        <dbReference type="EMBL" id="KEI72404.1"/>
    </source>
</evidence>
<proteinExistence type="predicted"/>
<evidence type="ECO:0000313" key="2">
    <source>
        <dbReference type="Proteomes" id="UP000027997"/>
    </source>
</evidence>
<dbReference type="EMBL" id="JOJP01000001">
    <property type="protein sequence ID" value="KEI72404.1"/>
    <property type="molecule type" value="Genomic_DNA"/>
</dbReference>
<dbReference type="AlphaFoldDB" id="A0A081KE28"/>
<organism evidence="1 2">
    <name type="scientific">Endozoicomonas elysicola</name>
    <dbReference type="NCBI Taxonomy" id="305900"/>
    <lineage>
        <taxon>Bacteria</taxon>
        <taxon>Pseudomonadati</taxon>
        <taxon>Pseudomonadota</taxon>
        <taxon>Gammaproteobacteria</taxon>
        <taxon>Oceanospirillales</taxon>
        <taxon>Endozoicomonadaceae</taxon>
        <taxon>Endozoicomonas</taxon>
    </lineage>
</organism>
<dbReference type="Proteomes" id="UP000027997">
    <property type="component" value="Unassembled WGS sequence"/>
</dbReference>
<name>A0A081KE28_9GAMM</name>
<reference evidence="1 2" key="1">
    <citation type="submission" date="2014-06" db="EMBL/GenBank/DDBJ databases">
        <title>Whole Genome Sequences of Three Symbiotic Endozoicomonas Bacteria.</title>
        <authorList>
            <person name="Neave M.J."/>
            <person name="Apprill A."/>
            <person name="Voolstra C.R."/>
        </authorList>
    </citation>
    <scope>NUCLEOTIDE SEQUENCE [LARGE SCALE GENOMIC DNA]</scope>
    <source>
        <strain evidence="1 2">DSM 22380</strain>
    </source>
</reference>
<dbReference type="eggNOG" id="ENOG50340QN">
    <property type="taxonomic scope" value="Bacteria"/>
</dbReference>
<protein>
    <submittedName>
        <fullName evidence="1">Uncharacterized protein</fullName>
    </submittedName>
</protein>
<accession>A0A081KE28</accession>
<comment type="caution">
    <text evidence="1">The sequence shown here is derived from an EMBL/GenBank/DDBJ whole genome shotgun (WGS) entry which is preliminary data.</text>
</comment>
<sequence>MNTFTIEGWRKSVGAKTSTPVEMMHFRINEHYHLLLEQAEEALMENGLDDMMVNIDMNTMELQTSEDCGELADCQLRVYLSKDYQRGQFHLVGHLAKDASLVYSNAIMIDQLG</sequence>
<dbReference type="RefSeq" id="WP_020584747.1">
    <property type="nucleotide sequence ID" value="NZ_JOJP01000001.1"/>
</dbReference>
<gene>
    <name evidence="1" type="ORF">GV64_18240</name>
</gene>